<evidence type="ECO:0000259" key="7">
    <source>
        <dbReference type="Pfam" id="PF20684"/>
    </source>
</evidence>
<comment type="similarity">
    <text evidence="5">Belongs to the SAT4 family.</text>
</comment>
<keyword evidence="4 6" id="KW-0472">Membrane</keyword>
<evidence type="ECO:0000256" key="1">
    <source>
        <dbReference type="ARBA" id="ARBA00004141"/>
    </source>
</evidence>
<feature type="transmembrane region" description="Helical" evidence="6">
    <location>
        <begin position="17"/>
        <end position="39"/>
    </location>
</feature>
<evidence type="ECO:0000256" key="6">
    <source>
        <dbReference type="SAM" id="Phobius"/>
    </source>
</evidence>
<name>A0A4Q4NCF8_ALTAL</name>
<keyword evidence="3 6" id="KW-1133">Transmembrane helix</keyword>
<comment type="caution">
    <text evidence="8">The sequence shown here is derived from an EMBL/GenBank/DDBJ whole genome shotgun (WGS) entry which is preliminary data.</text>
</comment>
<evidence type="ECO:0000256" key="4">
    <source>
        <dbReference type="ARBA" id="ARBA00023136"/>
    </source>
</evidence>
<dbReference type="Pfam" id="PF20684">
    <property type="entry name" value="Fung_rhodopsin"/>
    <property type="match status" value="1"/>
</dbReference>
<dbReference type="InterPro" id="IPR052337">
    <property type="entry name" value="SAT4-like"/>
</dbReference>
<proteinExistence type="inferred from homology"/>
<reference evidence="9" key="1">
    <citation type="journal article" date="2019" name="bioRxiv">
        <title>Genomics, evolutionary history and diagnostics of the Alternaria alternata species group including apple and Asian pear pathotypes.</title>
        <authorList>
            <person name="Armitage A.D."/>
            <person name="Cockerton H.M."/>
            <person name="Sreenivasaprasad S."/>
            <person name="Woodhall J.W."/>
            <person name="Lane C.R."/>
            <person name="Harrison R.J."/>
            <person name="Clarkson J.P."/>
        </authorList>
    </citation>
    <scope>NUCLEOTIDE SEQUENCE [LARGE SCALE GENOMIC DNA]</scope>
    <source>
        <strain evidence="9">FERA 1177</strain>
    </source>
</reference>
<organism evidence="8 9">
    <name type="scientific">Alternaria alternata</name>
    <name type="common">Alternaria rot fungus</name>
    <name type="synonym">Torula alternata</name>
    <dbReference type="NCBI Taxonomy" id="5599"/>
    <lineage>
        <taxon>Eukaryota</taxon>
        <taxon>Fungi</taxon>
        <taxon>Dikarya</taxon>
        <taxon>Ascomycota</taxon>
        <taxon>Pezizomycotina</taxon>
        <taxon>Dothideomycetes</taxon>
        <taxon>Pleosporomycetidae</taxon>
        <taxon>Pleosporales</taxon>
        <taxon>Pleosporineae</taxon>
        <taxon>Pleosporaceae</taxon>
        <taxon>Alternaria</taxon>
        <taxon>Alternaria sect. Alternaria</taxon>
        <taxon>Alternaria alternata complex</taxon>
    </lineage>
</organism>
<dbReference type="Proteomes" id="UP000291422">
    <property type="component" value="Unassembled WGS sequence"/>
</dbReference>
<evidence type="ECO:0000256" key="2">
    <source>
        <dbReference type="ARBA" id="ARBA00022692"/>
    </source>
</evidence>
<dbReference type="PANTHER" id="PTHR33048">
    <property type="entry name" value="PTH11-LIKE INTEGRAL MEMBRANE PROTEIN (AFU_ORTHOLOGUE AFUA_5G11245)"/>
    <property type="match status" value="1"/>
</dbReference>
<dbReference type="GO" id="GO:0016020">
    <property type="term" value="C:membrane"/>
    <property type="evidence" value="ECO:0007669"/>
    <property type="project" value="UniProtKB-SubCell"/>
</dbReference>
<dbReference type="PANTHER" id="PTHR33048:SF47">
    <property type="entry name" value="INTEGRAL MEMBRANE PROTEIN-RELATED"/>
    <property type="match status" value="1"/>
</dbReference>
<evidence type="ECO:0000313" key="8">
    <source>
        <dbReference type="EMBL" id="RYN73739.1"/>
    </source>
</evidence>
<evidence type="ECO:0000256" key="5">
    <source>
        <dbReference type="ARBA" id="ARBA00038359"/>
    </source>
</evidence>
<protein>
    <recommendedName>
        <fullName evidence="7">Rhodopsin domain-containing protein</fullName>
    </recommendedName>
</protein>
<dbReference type="EMBL" id="PDXD01000020">
    <property type="protein sequence ID" value="RYN73739.1"/>
    <property type="molecule type" value="Genomic_DNA"/>
</dbReference>
<feature type="transmembrane region" description="Helical" evidence="6">
    <location>
        <begin position="51"/>
        <end position="69"/>
    </location>
</feature>
<evidence type="ECO:0000256" key="3">
    <source>
        <dbReference type="ARBA" id="ARBA00022989"/>
    </source>
</evidence>
<dbReference type="AlphaFoldDB" id="A0A4Q4NCF8"/>
<evidence type="ECO:0000313" key="9">
    <source>
        <dbReference type="Proteomes" id="UP000291422"/>
    </source>
</evidence>
<feature type="domain" description="Rhodopsin" evidence="7">
    <location>
        <begin position="14"/>
        <end position="115"/>
    </location>
</feature>
<sequence length="235" mass="25883">MCTGGALCLSVSTFSQIALFNSIVNIATDFLLALLPIPVIFSLQVRIRIKIMLALVLSLGTFASVAGIMKAHVSKTILNDPERFVHDTFSMWNFIELDVGILAASLPTLRPLFNRFLEAARSVVQSQPTTTPRFSFREPGSLGYAKQTDEFSEVLELGQYKAGCETAVRVSSRLPEGHDVRSWRLDRAHNSESVMPTIHSRVSHSKDILGTKDISVSWMAGINHSKLKTKAPLSP</sequence>
<keyword evidence="2 6" id="KW-0812">Transmembrane</keyword>
<comment type="subcellular location">
    <subcellularLocation>
        <location evidence="1">Membrane</location>
        <topology evidence="1">Multi-pass membrane protein</topology>
    </subcellularLocation>
</comment>
<accession>A0A4Q4NCF8</accession>
<dbReference type="InterPro" id="IPR049326">
    <property type="entry name" value="Rhodopsin_dom_fungi"/>
</dbReference>
<gene>
    <name evidence="8" type="ORF">AA0117_g7616</name>
</gene>
<dbReference type="VEuPathDB" id="FungiDB:CC77DRAFT_1004931"/>